<proteinExistence type="predicted"/>
<dbReference type="KEGG" id="dzi:111314510"/>
<dbReference type="SUPFAM" id="SSF50998">
    <property type="entry name" value="Quinoprotein alcohol dehydrogenase-like"/>
    <property type="match status" value="1"/>
</dbReference>
<dbReference type="InterPro" id="IPR015943">
    <property type="entry name" value="WD40/YVTN_repeat-like_dom_sf"/>
</dbReference>
<dbReference type="Gene3D" id="1.20.1280.50">
    <property type="match status" value="1"/>
</dbReference>
<dbReference type="AlphaFoldDB" id="A0A6P6B3E4"/>
<reference evidence="3" key="1">
    <citation type="submission" date="2025-08" db="UniProtKB">
        <authorList>
            <consortium name="RefSeq"/>
        </authorList>
    </citation>
    <scope>IDENTIFICATION</scope>
    <source>
        <tissue evidence="3">Fruit stalk</tissue>
    </source>
</reference>
<evidence type="ECO:0000313" key="3">
    <source>
        <dbReference type="RefSeq" id="XP_022771668.1"/>
    </source>
</evidence>
<dbReference type="Gene3D" id="2.130.10.10">
    <property type="entry name" value="YVTN repeat-like/Quinoprotein amine dehydrogenase"/>
    <property type="match status" value="2"/>
</dbReference>
<dbReference type="RefSeq" id="XP_022771668.1">
    <property type="nucleotide sequence ID" value="XM_022915933.1"/>
</dbReference>
<feature type="region of interest" description="Disordered" evidence="1">
    <location>
        <begin position="1"/>
        <end position="23"/>
    </location>
</feature>
<dbReference type="SUPFAM" id="SSF81383">
    <property type="entry name" value="F-box domain"/>
    <property type="match status" value="1"/>
</dbReference>
<dbReference type="InterPro" id="IPR011047">
    <property type="entry name" value="Quinoprotein_ADH-like_sf"/>
</dbReference>
<dbReference type="GeneID" id="111314510"/>
<organism evidence="2 3">
    <name type="scientific">Durio zibethinus</name>
    <name type="common">Durian</name>
    <dbReference type="NCBI Taxonomy" id="66656"/>
    <lineage>
        <taxon>Eukaryota</taxon>
        <taxon>Viridiplantae</taxon>
        <taxon>Streptophyta</taxon>
        <taxon>Embryophyta</taxon>
        <taxon>Tracheophyta</taxon>
        <taxon>Spermatophyta</taxon>
        <taxon>Magnoliopsida</taxon>
        <taxon>eudicotyledons</taxon>
        <taxon>Gunneridae</taxon>
        <taxon>Pentapetalae</taxon>
        <taxon>rosids</taxon>
        <taxon>malvids</taxon>
        <taxon>Malvales</taxon>
        <taxon>Malvaceae</taxon>
        <taxon>Helicteroideae</taxon>
        <taxon>Durio</taxon>
    </lineage>
</organism>
<feature type="compositionally biased region" description="Polar residues" evidence="1">
    <location>
        <begin position="1"/>
        <end position="12"/>
    </location>
</feature>
<dbReference type="Proteomes" id="UP000515121">
    <property type="component" value="Unplaced"/>
</dbReference>
<accession>A0A6P6B3E4</accession>
<gene>
    <name evidence="3" type="primary">LOC111314510</name>
</gene>
<dbReference type="PANTHER" id="PTHR19855:SF31">
    <property type="entry name" value="TRANSCRIPTIONAL REGULATOR STERILE APETALA"/>
    <property type="match status" value="1"/>
</dbReference>
<dbReference type="PANTHER" id="PTHR19855">
    <property type="entry name" value="WD40 REPEAT PROTEIN 12, 37"/>
    <property type="match status" value="1"/>
</dbReference>
<dbReference type="InterPro" id="IPR001680">
    <property type="entry name" value="WD40_rpt"/>
</dbReference>
<dbReference type="SMART" id="SM00320">
    <property type="entry name" value="WD40"/>
    <property type="match status" value="2"/>
</dbReference>
<name>A0A6P6B3E4_DURZI</name>
<evidence type="ECO:0000256" key="1">
    <source>
        <dbReference type="SAM" id="MobiDB-lite"/>
    </source>
</evidence>
<sequence>MSSSSVDGNDNGASRGGNFAGPSLTRRRANNEIWPGPFVEDLVVQVAIDASRSLGRLSAAAALVNVFQVCSTWHTVSRSEQLWHRLTSVIWSRTHPLHDTWREEYMYRHRTAQNFRAGRSFHVTLHLDVPDGLMCRCLTLSDTHLACGFADGTVRLFDLATRLQVGSFHTHHGDHLGLFSHAVSGIVITDPRLIFAKLDGDIHVAIIDGQPQARRAHMGNVVDDGALVDFTGCGRWWVGLYAGVPGRAFHIWDGNTEELVYVNTTLTDPEALRGWHMLTELTETIGRVRVTSQESVVACTSLRYMVLDLRNPEFPLHDQESRRGLIVTSLDTNNEAFMTVDSRGWAIVRRVDTLEEVCRFNTRQRNVMGCMNLGYALICVTGVIRVWEIEHGQHLYNLSGNIGGVNAMVANDRHVAAASSATTIHLWDFGAQ</sequence>
<protein>
    <submittedName>
        <fullName evidence="3">Transcriptional regulator STERILE APETALA-like</fullName>
    </submittedName>
</protein>
<evidence type="ECO:0000313" key="2">
    <source>
        <dbReference type="Proteomes" id="UP000515121"/>
    </source>
</evidence>
<dbReference type="OrthoDB" id="760263at2759"/>
<keyword evidence="2" id="KW-1185">Reference proteome</keyword>
<dbReference type="InterPro" id="IPR036047">
    <property type="entry name" value="F-box-like_dom_sf"/>
</dbReference>